<dbReference type="InterPro" id="IPR008949">
    <property type="entry name" value="Isoprenoid_synthase_dom_sf"/>
</dbReference>
<evidence type="ECO:0000256" key="3">
    <source>
        <dbReference type="ARBA" id="ARBA00022679"/>
    </source>
</evidence>
<dbReference type="RefSeq" id="WP_015389566.1">
    <property type="nucleotide sequence ID" value="NC_020284.1"/>
</dbReference>
<keyword evidence="6" id="KW-0414">Isoprene biosynthesis</keyword>
<evidence type="ECO:0000256" key="7">
    <source>
        <dbReference type="RuleBase" id="RU004466"/>
    </source>
</evidence>
<evidence type="ECO:0000313" key="9">
    <source>
        <dbReference type="Proteomes" id="UP000011658"/>
    </source>
</evidence>
<comment type="similarity">
    <text evidence="2 7">Belongs to the FPP/GGPP synthase family.</text>
</comment>
<dbReference type="GO" id="GO:0005737">
    <property type="term" value="C:cytoplasm"/>
    <property type="evidence" value="ECO:0007669"/>
    <property type="project" value="UniProtKB-ARBA"/>
</dbReference>
<dbReference type="SUPFAM" id="SSF48576">
    <property type="entry name" value="Terpenoid synthases"/>
    <property type="match status" value="1"/>
</dbReference>
<dbReference type="GO" id="GO:0004161">
    <property type="term" value="F:dimethylallyltranstransferase activity"/>
    <property type="evidence" value="ECO:0007669"/>
    <property type="project" value="UniProtKB-EC"/>
</dbReference>
<dbReference type="PATRIC" id="fig|1208921.3.peg.363"/>
<dbReference type="STRING" id="1208921.ST1E_0708"/>
<sequence>MNKNNLSFSTWISNNIKNINDNLEKILQNHQDAKLSVLQEAMKYSTLSDGKRIRALLVHASFLAAHGCLMEKDDVLLSIDKAAIAIELIHSYSLIHDDLPVMDNDCMRRGKPSNHIVFGEAIAILAGDSLQSLAFELITCIPISYEIRINLIKNLAESAGYLGMAGGQAIDLTNMGNNISYEELKNMHSMKTGAIIACSIKFGYILAGANQVVKCILDEFAYHLGIIFQIVDDILDVTSDDKQLGKTAGKDSKYNKPTYVSMFGVMKSRKMLEKLRDKAINIIKPLGLSNNRLLEMLDLIIYRNY</sequence>
<dbReference type="InterPro" id="IPR033749">
    <property type="entry name" value="Polyprenyl_synt_CS"/>
</dbReference>
<keyword evidence="5" id="KW-0460">Magnesium</keyword>
<evidence type="ECO:0000313" key="8">
    <source>
        <dbReference type="EMBL" id="AGF49081.1"/>
    </source>
</evidence>
<dbReference type="NCBIfam" id="NF045485">
    <property type="entry name" value="FPPsyn"/>
    <property type="match status" value="1"/>
</dbReference>
<name>M1LYC5_9PROT</name>
<evidence type="ECO:0000256" key="4">
    <source>
        <dbReference type="ARBA" id="ARBA00022723"/>
    </source>
</evidence>
<dbReference type="PROSITE" id="PS00723">
    <property type="entry name" value="POLYPRENYL_SYNTHASE_1"/>
    <property type="match status" value="1"/>
</dbReference>
<dbReference type="AlphaFoldDB" id="M1LYC5"/>
<dbReference type="OrthoDB" id="9805316at2"/>
<dbReference type="eggNOG" id="COG0142">
    <property type="taxonomic scope" value="Bacteria"/>
</dbReference>
<dbReference type="PROSITE" id="PS00444">
    <property type="entry name" value="POLYPRENYL_SYNTHASE_2"/>
    <property type="match status" value="1"/>
</dbReference>
<accession>M1LYC5</accession>
<dbReference type="InterPro" id="IPR053378">
    <property type="entry name" value="Prenyl_diphosphate_synthase"/>
</dbReference>
<evidence type="ECO:0000256" key="5">
    <source>
        <dbReference type="ARBA" id="ARBA00022842"/>
    </source>
</evidence>
<keyword evidence="9" id="KW-1185">Reference proteome</keyword>
<keyword evidence="4" id="KW-0479">Metal-binding</keyword>
<evidence type="ECO:0000256" key="2">
    <source>
        <dbReference type="ARBA" id="ARBA00006706"/>
    </source>
</evidence>
<dbReference type="PANTHER" id="PTHR43281">
    <property type="entry name" value="FARNESYL DIPHOSPHATE SYNTHASE"/>
    <property type="match status" value="1"/>
</dbReference>
<dbReference type="SFLD" id="SFLDS00005">
    <property type="entry name" value="Isoprenoid_Synthase_Type_I"/>
    <property type="match status" value="1"/>
</dbReference>
<proteinExistence type="inferred from homology"/>
<protein>
    <submittedName>
        <fullName evidence="8">Farnesyl diphosphate synthase</fullName>
        <ecNumber evidence="8">2.5.1.1</ecNumber>
    </submittedName>
</protein>
<dbReference type="InterPro" id="IPR000092">
    <property type="entry name" value="Polyprenyl_synt"/>
</dbReference>
<dbReference type="PANTHER" id="PTHR43281:SF1">
    <property type="entry name" value="FARNESYL DIPHOSPHATE SYNTHASE"/>
    <property type="match status" value="1"/>
</dbReference>
<dbReference type="HOGENOM" id="CLU_014015_0_1_4"/>
<reference evidence="8 9" key="1">
    <citation type="journal article" date="2013" name="Genome Biol. Evol.">
        <title>Genome evolution and phylogenomic analysis of candidatus kinetoplastibacterium, the betaproteobacterial endosymbionts of strigomonas and angomonas.</title>
        <authorList>
            <person name="Alves J.M."/>
            <person name="Serrano M.G."/>
            <person name="Maia da Silva F."/>
            <person name="Voegtly L.J."/>
            <person name="Matveyev A.V."/>
            <person name="Teixeira M.M."/>
            <person name="Camargo E.P."/>
            <person name="Buck G.A."/>
        </authorList>
    </citation>
    <scope>NUCLEOTIDE SEQUENCE [LARGE SCALE GENOMIC DNA]</scope>
    <source>
        <strain evidence="8 9">TCC219</strain>
    </source>
</reference>
<evidence type="ECO:0000256" key="1">
    <source>
        <dbReference type="ARBA" id="ARBA00001946"/>
    </source>
</evidence>
<dbReference type="Pfam" id="PF00348">
    <property type="entry name" value="polyprenyl_synt"/>
    <property type="match status" value="1"/>
</dbReference>
<dbReference type="EC" id="2.5.1.1" evidence="8"/>
<dbReference type="CDD" id="cd00685">
    <property type="entry name" value="Trans_IPPS_HT"/>
    <property type="match status" value="1"/>
</dbReference>
<dbReference type="Gene3D" id="1.10.600.10">
    <property type="entry name" value="Farnesyl Diphosphate Synthase"/>
    <property type="match status" value="1"/>
</dbReference>
<comment type="cofactor">
    <cofactor evidence="1">
        <name>Mg(2+)</name>
        <dbReference type="ChEBI" id="CHEBI:18420"/>
    </cofactor>
</comment>
<dbReference type="EMBL" id="CP003806">
    <property type="protein sequence ID" value="AGF49081.1"/>
    <property type="molecule type" value="Genomic_DNA"/>
</dbReference>
<dbReference type="GO" id="GO:0046872">
    <property type="term" value="F:metal ion binding"/>
    <property type="evidence" value="ECO:0007669"/>
    <property type="project" value="UniProtKB-KW"/>
</dbReference>
<dbReference type="KEGG" id="kga:ST1E_0708"/>
<dbReference type="FunFam" id="1.10.600.10:FF:000001">
    <property type="entry name" value="Geranylgeranyl diphosphate synthase"/>
    <property type="match status" value="1"/>
</dbReference>
<dbReference type="SFLD" id="SFLDG01017">
    <property type="entry name" value="Polyprenyl_Transferase_Like"/>
    <property type="match status" value="1"/>
</dbReference>
<dbReference type="GO" id="GO:0016114">
    <property type="term" value="P:terpenoid biosynthetic process"/>
    <property type="evidence" value="ECO:0007669"/>
    <property type="project" value="UniProtKB-ARBA"/>
</dbReference>
<evidence type="ECO:0000256" key="6">
    <source>
        <dbReference type="ARBA" id="ARBA00023229"/>
    </source>
</evidence>
<organism evidence="8 9">
    <name type="scientific">Candidatus Kinetoplastidibacterium galati TCC219</name>
    <dbReference type="NCBI Taxonomy" id="1208921"/>
    <lineage>
        <taxon>Bacteria</taxon>
        <taxon>Pseudomonadati</taxon>
        <taxon>Pseudomonadota</taxon>
        <taxon>Betaproteobacteria</taxon>
        <taxon>Candidatus Kinetoplastidibacterium</taxon>
    </lineage>
</organism>
<gene>
    <name evidence="8" type="ORF">ST1E_0708</name>
</gene>
<keyword evidence="3 7" id="KW-0808">Transferase</keyword>
<dbReference type="Proteomes" id="UP000011658">
    <property type="component" value="Chromosome"/>
</dbReference>